<reference evidence="4 5" key="1">
    <citation type="submission" date="2020-12" db="EMBL/GenBank/DDBJ databases">
        <title>Sphingomonas sp.</title>
        <authorList>
            <person name="Kim M.K."/>
        </authorList>
    </citation>
    <scope>NUCLEOTIDE SEQUENCE [LARGE SCALE GENOMIC DNA]</scope>
    <source>
        <strain evidence="4 5">BT552</strain>
    </source>
</reference>
<dbReference type="RefSeq" id="WP_204200075.1">
    <property type="nucleotide sequence ID" value="NZ_JAFEMC010000005.1"/>
</dbReference>
<comment type="cofactor">
    <cofactor evidence="1 3">
        <name>pyridoxal 5'-phosphate</name>
        <dbReference type="ChEBI" id="CHEBI:597326"/>
    </cofactor>
</comment>
<evidence type="ECO:0000313" key="5">
    <source>
        <dbReference type="Proteomes" id="UP000763641"/>
    </source>
</evidence>
<evidence type="ECO:0000256" key="3">
    <source>
        <dbReference type="RuleBase" id="RU362118"/>
    </source>
</evidence>
<dbReference type="InterPro" id="IPR015422">
    <property type="entry name" value="PyrdxlP-dep_Trfase_small"/>
</dbReference>
<dbReference type="EMBL" id="JAFEMC010000005">
    <property type="protein sequence ID" value="MBM6577978.1"/>
    <property type="molecule type" value="Genomic_DNA"/>
</dbReference>
<dbReference type="Gene3D" id="3.90.1150.10">
    <property type="entry name" value="Aspartate Aminotransferase, domain 1"/>
    <property type="match status" value="1"/>
</dbReference>
<comment type="caution">
    <text evidence="4">The sequence shown here is derived from an EMBL/GenBank/DDBJ whole genome shotgun (WGS) entry which is preliminary data.</text>
</comment>
<keyword evidence="2 3" id="KW-0663">Pyridoxal phosphate</keyword>
<proteinExistence type="inferred from homology"/>
<keyword evidence="5" id="KW-1185">Reference proteome</keyword>
<dbReference type="CDD" id="cd00614">
    <property type="entry name" value="CGS_like"/>
    <property type="match status" value="1"/>
</dbReference>
<dbReference type="Proteomes" id="UP000763641">
    <property type="component" value="Unassembled WGS sequence"/>
</dbReference>
<dbReference type="PANTHER" id="PTHR11808">
    <property type="entry name" value="TRANS-SULFURATION ENZYME FAMILY MEMBER"/>
    <property type="match status" value="1"/>
</dbReference>
<dbReference type="SUPFAM" id="SSF53383">
    <property type="entry name" value="PLP-dependent transferases"/>
    <property type="match status" value="1"/>
</dbReference>
<dbReference type="InterPro" id="IPR015421">
    <property type="entry name" value="PyrdxlP-dep_Trfase_major"/>
</dbReference>
<evidence type="ECO:0000256" key="2">
    <source>
        <dbReference type="ARBA" id="ARBA00022898"/>
    </source>
</evidence>
<dbReference type="InterPro" id="IPR000277">
    <property type="entry name" value="Cys/Met-Metab_PyrdxlP-dep_enz"/>
</dbReference>
<organism evidence="4 5">
    <name type="scientific">Sphingomonas longa</name>
    <dbReference type="NCBI Taxonomy" id="2778730"/>
    <lineage>
        <taxon>Bacteria</taxon>
        <taxon>Pseudomonadati</taxon>
        <taxon>Pseudomonadota</taxon>
        <taxon>Alphaproteobacteria</taxon>
        <taxon>Sphingomonadales</taxon>
        <taxon>Sphingomonadaceae</taxon>
        <taxon>Sphingomonas</taxon>
    </lineage>
</organism>
<dbReference type="PANTHER" id="PTHR11808:SF86">
    <property type="entry name" value="METHIONINE GAMMA-LYASE"/>
    <property type="match status" value="1"/>
</dbReference>
<protein>
    <submittedName>
        <fullName evidence="4">Cystathionine gamma-synthase family protein</fullName>
    </submittedName>
</protein>
<dbReference type="Pfam" id="PF01053">
    <property type="entry name" value="Cys_Met_Meta_PP"/>
    <property type="match status" value="1"/>
</dbReference>
<gene>
    <name evidence="4" type="ORF">ILT43_16470</name>
</gene>
<name>A0ABS2DAQ6_9SPHN</name>
<dbReference type="Gene3D" id="3.40.640.10">
    <property type="entry name" value="Type I PLP-dependent aspartate aminotransferase-like (Major domain)"/>
    <property type="match status" value="1"/>
</dbReference>
<sequence length="443" mass="47259">MPNTPTPPSTPTEADLTGVEARISPKAEVEAIGGRKLKPSTLMMGHGYDPALSEGALKPPIFLTSTFVFPNAAAGKRHFEGVTGKRPGGAEGLVYSRFNGPNQEILEDRLGVWEEAEDALAFSSGMSAIATLFLAMTKPGDTIVHSGPLYAATETLIGRILGKFGVKWLDFPAGATREEIDRVLEEAATGNVALIYLESPANPTNALVDVQAVAASRDAIFADKSEKPPIAIDNTFLGPLWHQPLKHGADIVVYSLTKYAGGHSDLVAGGVLGKKEQINTIRAMRNTIGTICDPNTAWMLLRSLETLELRMSRAGENAAKVCAFLRQHPKVDSMSYLGFIEDARQKDIFDRHCSGAGSTFSLLVKGGEAEAFRFLDALRIAKLAVSLGGTETLASHPAAMTHLSVPDARKQALGITDNLVRISIGVEDADDLIADFDQALAAI</sequence>
<dbReference type="NCBIfam" id="NF005455">
    <property type="entry name" value="PRK07049.1"/>
    <property type="match status" value="1"/>
</dbReference>
<dbReference type="PIRSF" id="PIRSF001434">
    <property type="entry name" value="CGS"/>
    <property type="match status" value="1"/>
</dbReference>
<dbReference type="InterPro" id="IPR015424">
    <property type="entry name" value="PyrdxlP-dep_Trfase"/>
</dbReference>
<comment type="similarity">
    <text evidence="3">Belongs to the trans-sulfuration enzymes family.</text>
</comment>
<evidence type="ECO:0000256" key="1">
    <source>
        <dbReference type="ARBA" id="ARBA00001933"/>
    </source>
</evidence>
<evidence type="ECO:0000313" key="4">
    <source>
        <dbReference type="EMBL" id="MBM6577978.1"/>
    </source>
</evidence>
<accession>A0ABS2DAQ6</accession>